<dbReference type="EMBL" id="JAKLWS010000002">
    <property type="protein sequence ID" value="MCG2587488.1"/>
    <property type="molecule type" value="Genomic_DNA"/>
</dbReference>
<dbReference type="InterPro" id="IPR013785">
    <property type="entry name" value="Aldolase_TIM"/>
</dbReference>
<protein>
    <submittedName>
        <fullName evidence="3">Alpha-galactosidase</fullName>
    </submittedName>
</protein>
<reference evidence="3" key="1">
    <citation type="submission" date="2022-01" db="EMBL/GenBank/DDBJ databases">
        <authorList>
            <person name="Wang Y."/>
        </authorList>
    </citation>
    <scope>NUCLEOTIDE SEQUENCE</scope>
    <source>
        <strain evidence="3">WB101</strain>
    </source>
</reference>
<evidence type="ECO:0000256" key="1">
    <source>
        <dbReference type="ARBA" id="ARBA00022801"/>
    </source>
</evidence>
<sequence>MKTYTVLTILVLLLNVACITEQEPTIESGGFALIFNNQLYTNIDYKSAEEPLIEGFQPSEILKINGEIVSDFEKTENRRESINDEIGTGSRLIISGEINQNLYNFRKTVTATAYDNIPDLIITQVEYENLGDEPVEIQGWENNRYIVSEIPQDGSETNFWSFQSGSYPTRQDWVLPVGDDFYQKNYQGMNSSDYGGGIPLVDLWRSDAGLAVGHSDLEPQLVSLPVHSKNHESGVQISVAFDADSVSNQKMKKNLAPGERFFTLETFVAAHNGDFFSSIEKYRALLQRKGVHFSEAPDTAYEPIWCAWGYERNFTVDQVVNTLPKVKELGFEWAVLDDGWQIAEGDWRTNQKFADVTMKEFVDQIHDQGLKAKLWWAPLAADPGSDIHENEPQMLLVNKGGDYQRITWWNSHYLNPALNSTKEYHKQLVEKFINEWGYDGLKIDGQHLNQVPPDYGHENSQNYPEKSVEELPDLYKVIYETALSIKPDAVVEICPCGTSISSFITPFMNQSVSSDPLNSWQIRLKGKTYKALMGRDAAYYGDHVELSDNRSDFASTVGIGGVIGTKFTWPEGADPEGKHVLTAEKEALVSKWMNIYKMYMLPKGNYRGELYDIGFDYPEAHAIEKDGSMYYAFYSDAFNGSVDLRGLNEQLIYELINYETGEIIGNIEKSETHIIQAQIDDHLLIKAQPISSI</sequence>
<dbReference type="InterPro" id="IPR017853">
    <property type="entry name" value="GH"/>
</dbReference>
<reference evidence="3" key="2">
    <citation type="submission" date="2024-05" db="EMBL/GenBank/DDBJ databases">
        <title>Rhodohalobacter halophilus gen. nov., sp. nov., a moderately halophilic member of the family Balneolaceae.</title>
        <authorList>
            <person name="Xia J."/>
        </authorList>
    </citation>
    <scope>NUCLEOTIDE SEQUENCE</scope>
    <source>
        <strain evidence="3">WB101</strain>
    </source>
</reference>
<organism evidence="3 4">
    <name type="scientific">Rhodohalobacter sulfatireducens</name>
    <dbReference type="NCBI Taxonomy" id="2911366"/>
    <lineage>
        <taxon>Bacteria</taxon>
        <taxon>Pseudomonadati</taxon>
        <taxon>Balneolota</taxon>
        <taxon>Balneolia</taxon>
        <taxon>Balneolales</taxon>
        <taxon>Balneolaceae</taxon>
        <taxon>Rhodohalobacter</taxon>
    </lineage>
</organism>
<dbReference type="Gene3D" id="3.20.20.70">
    <property type="entry name" value="Aldolase class I"/>
    <property type="match status" value="1"/>
</dbReference>
<comment type="caution">
    <text evidence="3">The sequence shown here is derived from an EMBL/GenBank/DDBJ whole genome shotgun (WGS) entry which is preliminary data.</text>
</comment>
<evidence type="ECO:0000313" key="3">
    <source>
        <dbReference type="EMBL" id="MCG2587488.1"/>
    </source>
</evidence>
<name>A0ABS9K9F4_9BACT</name>
<dbReference type="Pfam" id="PF02065">
    <property type="entry name" value="Melibiase"/>
    <property type="match status" value="1"/>
</dbReference>
<dbReference type="RefSeq" id="WP_237852332.1">
    <property type="nucleotide sequence ID" value="NZ_JAKLWS010000002.1"/>
</dbReference>
<keyword evidence="1" id="KW-0378">Hydrolase</keyword>
<keyword evidence="4" id="KW-1185">Reference proteome</keyword>
<evidence type="ECO:0000256" key="2">
    <source>
        <dbReference type="ARBA" id="ARBA00023295"/>
    </source>
</evidence>
<dbReference type="InterPro" id="IPR002252">
    <property type="entry name" value="Glyco_hydro_36"/>
</dbReference>
<dbReference type="PANTHER" id="PTHR43053">
    <property type="entry name" value="GLYCOSIDASE FAMILY 31"/>
    <property type="match status" value="1"/>
</dbReference>
<dbReference type="PANTHER" id="PTHR43053:SF3">
    <property type="entry name" value="ALPHA-GALACTOSIDASE C-RELATED"/>
    <property type="match status" value="1"/>
</dbReference>
<accession>A0ABS9K9F4</accession>
<dbReference type="InterPro" id="IPR050985">
    <property type="entry name" value="Alpha-glycosidase_related"/>
</dbReference>
<dbReference type="CDD" id="cd14791">
    <property type="entry name" value="GH36"/>
    <property type="match status" value="1"/>
</dbReference>
<gene>
    <name evidence="3" type="ORF">L6773_02840</name>
</gene>
<dbReference type="Proteomes" id="UP001165366">
    <property type="component" value="Unassembled WGS sequence"/>
</dbReference>
<evidence type="ECO:0000313" key="4">
    <source>
        <dbReference type="Proteomes" id="UP001165366"/>
    </source>
</evidence>
<dbReference type="SUPFAM" id="SSF51445">
    <property type="entry name" value="(Trans)glycosidases"/>
    <property type="match status" value="1"/>
</dbReference>
<proteinExistence type="predicted"/>
<keyword evidence="2" id="KW-0326">Glycosidase</keyword>